<protein>
    <submittedName>
        <fullName evidence="1">Uncharacterized protein</fullName>
    </submittedName>
</protein>
<proteinExistence type="predicted"/>
<dbReference type="AlphaFoldDB" id="A0A177B7Y1"/>
<evidence type="ECO:0000313" key="1">
    <source>
        <dbReference type="EMBL" id="OAF69681.1"/>
    </source>
</evidence>
<sequence>MFSHHPDRLKDDLRAKIMRNLAGEIAMGRFCTDLNKNITGTNEIDDLILEKY</sequence>
<dbReference type="EMBL" id="LWCA01000244">
    <property type="protein sequence ID" value="OAF69681.1"/>
    <property type="molecule type" value="Genomic_DNA"/>
</dbReference>
<gene>
    <name evidence="1" type="ORF">A3Q56_02584</name>
</gene>
<comment type="caution">
    <text evidence="1">The sequence shown here is derived from an EMBL/GenBank/DDBJ whole genome shotgun (WGS) entry which is preliminary data.</text>
</comment>
<accession>A0A177B7Y1</accession>
<dbReference type="Proteomes" id="UP000078046">
    <property type="component" value="Unassembled WGS sequence"/>
</dbReference>
<keyword evidence="2" id="KW-1185">Reference proteome</keyword>
<reference evidence="1 2" key="1">
    <citation type="submission" date="2016-04" db="EMBL/GenBank/DDBJ databases">
        <title>The genome of Intoshia linei affirms orthonectids as highly simplified spiralians.</title>
        <authorList>
            <person name="Mikhailov K.V."/>
            <person name="Slusarev G.S."/>
            <person name="Nikitin M.A."/>
            <person name="Logacheva M.D."/>
            <person name="Penin A."/>
            <person name="Aleoshin V."/>
            <person name="Panchin Y.V."/>
        </authorList>
    </citation>
    <scope>NUCLEOTIDE SEQUENCE [LARGE SCALE GENOMIC DNA]</scope>
    <source>
        <strain evidence="1">Intl2013</strain>
        <tissue evidence="1">Whole animal</tissue>
    </source>
</reference>
<evidence type="ECO:0000313" key="2">
    <source>
        <dbReference type="Proteomes" id="UP000078046"/>
    </source>
</evidence>
<name>A0A177B7Y1_9BILA</name>
<organism evidence="1 2">
    <name type="scientific">Intoshia linei</name>
    <dbReference type="NCBI Taxonomy" id="1819745"/>
    <lineage>
        <taxon>Eukaryota</taxon>
        <taxon>Metazoa</taxon>
        <taxon>Spiralia</taxon>
        <taxon>Lophotrochozoa</taxon>
        <taxon>Mesozoa</taxon>
        <taxon>Orthonectida</taxon>
        <taxon>Rhopaluridae</taxon>
        <taxon>Intoshia</taxon>
    </lineage>
</organism>